<dbReference type="GO" id="GO:0043190">
    <property type="term" value="C:ATP-binding cassette (ABC) transporter complex"/>
    <property type="evidence" value="ECO:0007669"/>
    <property type="project" value="InterPro"/>
</dbReference>
<dbReference type="InterPro" id="IPR017871">
    <property type="entry name" value="ABC_transporter-like_CS"/>
</dbReference>
<dbReference type="PANTHER" id="PTHR42781">
    <property type="entry name" value="SPERMIDINE/PUTRESCINE IMPORT ATP-BINDING PROTEIN POTA"/>
    <property type="match status" value="1"/>
</dbReference>
<dbReference type="PROSITE" id="PS00211">
    <property type="entry name" value="ABC_TRANSPORTER_1"/>
    <property type="match status" value="1"/>
</dbReference>
<keyword evidence="3" id="KW-0547">Nucleotide-binding</keyword>
<comment type="caution">
    <text evidence="6">The sequence shown here is derived from an EMBL/GenBank/DDBJ whole genome shotgun (WGS) entry which is preliminary data.</text>
</comment>
<dbReference type="Pfam" id="PF00005">
    <property type="entry name" value="ABC_tran"/>
    <property type="match status" value="1"/>
</dbReference>
<feature type="domain" description="ABC transporter" evidence="5">
    <location>
        <begin position="5"/>
        <end position="235"/>
    </location>
</feature>
<keyword evidence="2" id="KW-0813">Transport</keyword>
<dbReference type="GO" id="GO:0015847">
    <property type="term" value="P:putrescine transport"/>
    <property type="evidence" value="ECO:0007669"/>
    <property type="project" value="UniProtKB-ARBA"/>
</dbReference>
<dbReference type="GO" id="GO:0016887">
    <property type="term" value="F:ATP hydrolysis activity"/>
    <property type="evidence" value="ECO:0007669"/>
    <property type="project" value="InterPro"/>
</dbReference>
<accession>A0A2V3URM6</accession>
<protein>
    <submittedName>
        <fullName evidence="6">ABC-type Fe3+/spermidine/putrescine transport system ATPase subunit</fullName>
    </submittedName>
</protein>
<evidence type="ECO:0000256" key="2">
    <source>
        <dbReference type="ARBA" id="ARBA00022448"/>
    </source>
</evidence>
<dbReference type="InterPro" id="IPR013611">
    <property type="entry name" value="Transp-assoc_OB_typ2"/>
</dbReference>
<evidence type="ECO:0000259" key="5">
    <source>
        <dbReference type="PROSITE" id="PS50893"/>
    </source>
</evidence>
<evidence type="ECO:0000256" key="1">
    <source>
        <dbReference type="ARBA" id="ARBA00005417"/>
    </source>
</evidence>
<evidence type="ECO:0000313" key="6">
    <source>
        <dbReference type="EMBL" id="PXW63359.1"/>
    </source>
</evidence>
<dbReference type="Pfam" id="PF08402">
    <property type="entry name" value="TOBE_2"/>
    <property type="match status" value="1"/>
</dbReference>
<dbReference type="Gene3D" id="3.40.50.300">
    <property type="entry name" value="P-loop containing nucleotide triphosphate hydrolases"/>
    <property type="match status" value="1"/>
</dbReference>
<comment type="similarity">
    <text evidence="1">Belongs to the ABC transporter superfamily.</text>
</comment>
<dbReference type="PANTHER" id="PTHR42781:SF4">
    <property type="entry name" value="SPERMIDINE_PUTRESCINE IMPORT ATP-BINDING PROTEIN POTA"/>
    <property type="match status" value="1"/>
</dbReference>
<dbReference type="InterPro" id="IPR008995">
    <property type="entry name" value="Mo/tungstate-bd_C_term_dom"/>
</dbReference>
<dbReference type="InterPro" id="IPR003439">
    <property type="entry name" value="ABC_transporter-like_ATP-bd"/>
</dbReference>
<dbReference type="GO" id="GO:0022857">
    <property type="term" value="F:transmembrane transporter activity"/>
    <property type="evidence" value="ECO:0007669"/>
    <property type="project" value="InterPro"/>
</dbReference>
<dbReference type="InterPro" id="IPR027417">
    <property type="entry name" value="P-loop_NTPase"/>
</dbReference>
<sequence length="362" mass="39573">MTSDVEFRNVSKFFGTHAAVDNISFSVPAGSFFSLLGPSGCGKSTTLRMTSGFEFPDRGDILIAGENMAGIAAYRRPTNMVFQRWALFPHMTVFDNIAFGLSVERQPRDIIRRRVGEALELVGLTQFASRKPRQLSGGQMQRVALARALVKRPKVLLLDEPLGALDLKLRMQMQLELKRIQREVGTTFIYVTHDQGEALTMSDQIAVMNNGRIDQLGSPQEIYDHPATRFVAGFIGNANLLPVQLAAEGAGRSAGMATVSMGGFTFPTQIAQEPTGDKGWIVIRYERIRVGDAARAMPIRTQARVRDAIFAGSTVHYVMAIEPAGTEITVETGHDGLSSPLMQGSLVDIGWEPGVTRLFGDV</sequence>
<dbReference type="EMBL" id="QJJK01000002">
    <property type="protein sequence ID" value="PXW63359.1"/>
    <property type="molecule type" value="Genomic_DNA"/>
</dbReference>
<proteinExistence type="inferred from homology"/>
<keyword evidence="4" id="KW-0067">ATP-binding</keyword>
<evidence type="ECO:0000256" key="4">
    <source>
        <dbReference type="ARBA" id="ARBA00022840"/>
    </source>
</evidence>
<dbReference type="GO" id="GO:0005524">
    <property type="term" value="F:ATP binding"/>
    <property type="evidence" value="ECO:0007669"/>
    <property type="project" value="UniProtKB-KW"/>
</dbReference>
<dbReference type="Gene3D" id="2.40.50.100">
    <property type="match status" value="1"/>
</dbReference>
<dbReference type="RefSeq" id="WP_245449497.1">
    <property type="nucleotide sequence ID" value="NZ_JAHBRY010000002.1"/>
</dbReference>
<dbReference type="FunFam" id="3.40.50.300:FF:000133">
    <property type="entry name" value="Spermidine/putrescine import ATP-binding protein PotA"/>
    <property type="match status" value="1"/>
</dbReference>
<dbReference type="InterPro" id="IPR050093">
    <property type="entry name" value="ABC_SmlMolc_Importer"/>
</dbReference>
<dbReference type="SUPFAM" id="SSF52540">
    <property type="entry name" value="P-loop containing nucleoside triphosphate hydrolases"/>
    <property type="match status" value="1"/>
</dbReference>
<evidence type="ECO:0000256" key="3">
    <source>
        <dbReference type="ARBA" id="ARBA00022741"/>
    </source>
</evidence>
<evidence type="ECO:0000313" key="7">
    <source>
        <dbReference type="Proteomes" id="UP000248021"/>
    </source>
</evidence>
<dbReference type="Proteomes" id="UP000248021">
    <property type="component" value="Unassembled WGS sequence"/>
</dbReference>
<gene>
    <name evidence="6" type="ORF">C7450_102274</name>
</gene>
<dbReference type="SUPFAM" id="SSF50331">
    <property type="entry name" value="MOP-like"/>
    <property type="match status" value="1"/>
</dbReference>
<dbReference type="AlphaFoldDB" id="A0A2V3URM6"/>
<dbReference type="PROSITE" id="PS50893">
    <property type="entry name" value="ABC_TRANSPORTER_2"/>
    <property type="match status" value="1"/>
</dbReference>
<keyword evidence="7" id="KW-1185">Reference proteome</keyword>
<organism evidence="6 7">
    <name type="scientific">Chelatococcus asaccharovorans</name>
    <dbReference type="NCBI Taxonomy" id="28210"/>
    <lineage>
        <taxon>Bacteria</taxon>
        <taxon>Pseudomonadati</taxon>
        <taxon>Pseudomonadota</taxon>
        <taxon>Alphaproteobacteria</taxon>
        <taxon>Hyphomicrobiales</taxon>
        <taxon>Chelatococcaceae</taxon>
        <taxon>Chelatococcus</taxon>
    </lineage>
</organism>
<name>A0A2V3URM6_9HYPH</name>
<reference evidence="6 7" key="1">
    <citation type="submission" date="2018-05" db="EMBL/GenBank/DDBJ databases">
        <title>Genomic Encyclopedia of Type Strains, Phase IV (KMG-IV): sequencing the most valuable type-strain genomes for metagenomic binning, comparative biology and taxonomic classification.</title>
        <authorList>
            <person name="Goeker M."/>
        </authorList>
    </citation>
    <scope>NUCLEOTIDE SEQUENCE [LARGE SCALE GENOMIC DNA]</scope>
    <source>
        <strain evidence="6 7">DSM 6462</strain>
    </source>
</reference>
<dbReference type="SMART" id="SM00382">
    <property type="entry name" value="AAA"/>
    <property type="match status" value="1"/>
</dbReference>
<dbReference type="InterPro" id="IPR003593">
    <property type="entry name" value="AAA+_ATPase"/>
</dbReference>